<reference evidence="2 3" key="1">
    <citation type="submission" date="2016-12" db="EMBL/GenBank/DDBJ databases">
        <authorList>
            <person name="Song W.-J."/>
            <person name="Kurnit D.M."/>
        </authorList>
    </citation>
    <scope>NUCLEOTIDE SEQUENCE [LARGE SCALE GENOMIC DNA]</scope>
    <source>
        <strain evidence="2 3">CECT 9026</strain>
    </source>
</reference>
<dbReference type="OrthoDB" id="9804833at2"/>
<accession>A0A1N6M613</accession>
<dbReference type="RefSeq" id="WP_074373320.1">
    <property type="nucleotide sequence ID" value="NZ_AP024907.1"/>
</dbReference>
<organism evidence="2 3">
    <name type="scientific">Vibrio spartinae</name>
    <dbReference type="NCBI Taxonomy" id="1918945"/>
    <lineage>
        <taxon>Bacteria</taxon>
        <taxon>Pseudomonadati</taxon>
        <taxon>Pseudomonadota</taxon>
        <taxon>Gammaproteobacteria</taxon>
        <taxon>Vibrionales</taxon>
        <taxon>Vibrionaceae</taxon>
        <taxon>Vibrio</taxon>
    </lineage>
</organism>
<proteinExistence type="predicted"/>
<dbReference type="EMBL" id="FSSB01000016">
    <property type="protein sequence ID" value="SIO94797.1"/>
    <property type="molecule type" value="Genomic_DNA"/>
</dbReference>
<protein>
    <submittedName>
        <fullName evidence="2">Mu-like prophage major head subunit gpT</fullName>
    </submittedName>
</protein>
<feature type="domain" description="Bacteriophage Mu GpT" evidence="1">
    <location>
        <begin position="8"/>
        <end position="294"/>
    </location>
</feature>
<evidence type="ECO:0000313" key="2">
    <source>
        <dbReference type="EMBL" id="SIO94797.1"/>
    </source>
</evidence>
<dbReference type="Pfam" id="PF10124">
    <property type="entry name" value="Mu-like_gpT"/>
    <property type="match status" value="1"/>
</dbReference>
<dbReference type="Proteomes" id="UP000184774">
    <property type="component" value="Unassembled WGS sequence"/>
</dbReference>
<evidence type="ECO:0000313" key="3">
    <source>
        <dbReference type="Proteomes" id="UP000184774"/>
    </source>
</evidence>
<dbReference type="InterPro" id="IPR018774">
    <property type="entry name" value="Phage_Mu_GpT"/>
</dbReference>
<gene>
    <name evidence="2" type="ORF">VSP9026_02527</name>
</gene>
<dbReference type="AlphaFoldDB" id="A0A1N6M613"/>
<sequence length="295" mass="32674">MPITAEQLRNMTTGLSAAYQIGFDGAESQVEKIATILPSSTKSEDYGFLGSWPEIKEWVGDRQLATLAKHGYTITNKKFESSIVVDKDDVDDDLLGQYGLQAQTMGQGVKLFPDKITFSLLCSGFSETCYDGQYFFDTDHPMADGIVSNIVGDIANDTGEPWFLLDCSRPLKPMVFQERRKFEFKALDDMSSDHVVLNDEYIYATDGRNNSGFGFWQMAIGSKAPLTKENLNAARKKLRSFTNDSGEPLGLKGTVLVVGGDNESVGEDLVLTEKINGTNNTLFKKFDLVVSEYIK</sequence>
<name>A0A1N6M613_9VIBR</name>
<evidence type="ECO:0000259" key="1">
    <source>
        <dbReference type="Pfam" id="PF10124"/>
    </source>
</evidence>